<dbReference type="HAMAP" id="MF_03037">
    <property type="entry name" value="ciao1"/>
    <property type="match status" value="1"/>
</dbReference>
<dbReference type="SMART" id="SM00320">
    <property type="entry name" value="WD40"/>
    <property type="match status" value="7"/>
</dbReference>
<dbReference type="CDD" id="cd00200">
    <property type="entry name" value="WD40"/>
    <property type="match status" value="1"/>
</dbReference>
<feature type="repeat" description="WD" evidence="4">
    <location>
        <begin position="198"/>
        <end position="239"/>
    </location>
</feature>
<keyword evidence="1 4" id="KW-0853">WD repeat</keyword>
<dbReference type="AlphaFoldDB" id="A0A1R4AAB4"/>
<dbReference type="Proteomes" id="UP000002899">
    <property type="component" value="Chromosome II"/>
</dbReference>
<dbReference type="VEuPathDB" id="PiroplasmaDB:BMR1_02g01666"/>
<evidence type="ECO:0000256" key="4">
    <source>
        <dbReference type="PROSITE-ProRule" id="PRU00221"/>
    </source>
</evidence>
<evidence type="ECO:0000256" key="3">
    <source>
        <dbReference type="HAMAP-Rule" id="MF_03037"/>
    </source>
</evidence>
<dbReference type="Gene3D" id="2.130.10.10">
    <property type="entry name" value="YVTN repeat-like/Quinoprotein amine dehydrogenase"/>
    <property type="match status" value="1"/>
</dbReference>
<protein>
    <recommendedName>
        <fullName evidence="3">Probable cytosolic iron-sulfur protein assembly protein CIAO1 homolog</fullName>
    </recommendedName>
</protein>
<dbReference type="GeneID" id="24424119"/>
<reference evidence="5 6" key="2">
    <citation type="journal article" date="2013" name="PLoS ONE">
        <title>Whole genome mapping and re-organization of the nuclear and mitochondrial genomes of Babesia microti isolates.</title>
        <authorList>
            <person name="Cornillot E."/>
            <person name="Dassouli A."/>
            <person name="Garg A."/>
            <person name="Pachikara N."/>
            <person name="Randazzo S."/>
            <person name="Depoix D."/>
            <person name="Carcy B."/>
            <person name="Delbecq S."/>
            <person name="Frutos R."/>
            <person name="Silva J.C."/>
            <person name="Sutton R."/>
            <person name="Krause P.J."/>
            <person name="Mamoun C.B."/>
        </authorList>
    </citation>
    <scope>NUCLEOTIDE SEQUENCE [LARGE SCALE GENOMIC DNA]</scope>
    <source>
        <strain evidence="5 6">RI</strain>
    </source>
</reference>
<dbReference type="EMBL" id="FO082872">
    <property type="protein sequence ID" value="SJK85925.1"/>
    <property type="molecule type" value="Genomic_DNA"/>
</dbReference>
<accession>A0A1R4AAB4</accession>
<dbReference type="InterPro" id="IPR028608">
    <property type="entry name" value="CIAO1/Cia1"/>
</dbReference>
<comment type="similarity">
    <text evidence="3">Belongs to the WD repeat CIA1 family.</text>
</comment>
<evidence type="ECO:0000313" key="5">
    <source>
        <dbReference type="EMBL" id="SJK85925.1"/>
    </source>
</evidence>
<dbReference type="InterPro" id="IPR001680">
    <property type="entry name" value="WD40_rpt"/>
</dbReference>
<keyword evidence="6" id="KW-1185">Reference proteome</keyword>
<reference evidence="5 6" key="3">
    <citation type="journal article" date="2016" name="Sci. Rep.">
        <title>Genome-wide diversity and gene expression profiling of Babesia microti isolates identify polymorphic genes that mediate host-pathogen interactions.</title>
        <authorList>
            <person name="Silva J.C."/>
            <person name="Cornillot E."/>
            <person name="McCracken C."/>
            <person name="Usmani-Brown S."/>
            <person name="Dwivedi A."/>
            <person name="Ifeonu O.O."/>
            <person name="Crabtree J."/>
            <person name="Gotia H.T."/>
            <person name="Virji A.Z."/>
            <person name="Reynes C."/>
            <person name="Colinge J."/>
            <person name="Kumar V."/>
            <person name="Lawres L."/>
            <person name="Pazzi J.E."/>
            <person name="Pablo J.V."/>
            <person name="Hung C."/>
            <person name="Brancato J."/>
            <person name="Kumari P."/>
            <person name="Orvis J."/>
            <person name="Tretina K."/>
            <person name="Chibucos M."/>
            <person name="Ott S."/>
            <person name="Sadzewicz L."/>
            <person name="Sengamalay N."/>
            <person name="Shetty A.C."/>
            <person name="Su Q."/>
            <person name="Tallon L."/>
            <person name="Fraser C.M."/>
            <person name="Frutos R."/>
            <person name="Molina D.M."/>
            <person name="Krause P.J."/>
            <person name="Ben Mamoun C."/>
        </authorList>
    </citation>
    <scope>NUCLEOTIDE SEQUENCE [LARGE SCALE GENOMIC DNA]</scope>
    <source>
        <strain evidence="5 6">RI</strain>
    </source>
</reference>
<dbReference type="PANTHER" id="PTHR19920:SF0">
    <property type="entry name" value="CYTOSOLIC IRON-SULFUR PROTEIN ASSEMBLY PROTEIN CIAO1-RELATED"/>
    <property type="match status" value="1"/>
</dbReference>
<organism evidence="5 6">
    <name type="scientific">Babesia microti (strain RI)</name>
    <dbReference type="NCBI Taxonomy" id="1133968"/>
    <lineage>
        <taxon>Eukaryota</taxon>
        <taxon>Sar</taxon>
        <taxon>Alveolata</taxon>
        <taxon>Apicomplexa</taxon>
        <taxon>Aconoidasida</taxon>
        <taxon>Piroplasmida</taxon>
        <taxon>Babesiidae</taxon>
        <taxon>Babesia</taxon>
    </lineage>
</organism>
<dbReference type="SUPFAM" id="SSF50978">
    <property type="entry name" value="WD40 repeat-like"/>
    <property type="match status" value="1"/>
</dbReference>
<feature type="repeat" description="WD" evidence="4">
    <location>
        <begin position="155"/>
        <end position="186"/>
    </location>
</feature>
<dbReference type="PANTHER" id="PTHR19920">
    <property type="entry name" value="WD40 PROTEIN CIAO1"/>
    <property type="match status" value="1"/>
</dbReference>
<dbReference type="GO" id="GO:0016226">
    <property type="term" value="P:iron-sulfur cluster assembly"/>
    <property type="evidence" value="ECO:0007669"/>
    <property type="project" value="UniProtKB-UniRule"/>
</dbReference>
<dbReference type="OrthoDB" id="284782at2759"/>
<dbReference type="PROSITE" id="PS50294">
    <property type="entry name" value="WD_REPEATS_REGION"/>
    <property type="match status" value="1"/>
</dbReference>
<dbReference type="InterPro" id="IPR015943">
    <property type="entry name" value="WD40/YVTN_repeat-like_dom_sf"/>
</dbReference>
<evidence type="ECO:0000256" key="2">
    <source>
        <dbReference type="ARBA" id="ARBA00022737"/>
    </source>
</evidence>
<dbReference type="KEGG" id="bmic:BMR1_02g01666"/>
<dbReference type="GO" id="GO:0097361">
    <property type="term" value="C:cytosolic [4Fe-4S] assembly targeting complex"/>
    <property type="evidence" value="ECO:0007669"/>
    <property type="project" value="InterPro"/>
</dbReference>
<sequence length="336" mass="38580">MIEKISSIYTNASNSDIIWTLTWRPNYTQIYYAIKNHIYFFDCDLEGNNDDSKHIRLDNKHKKSIRHISFSKEGNLLLCSSFDSTCTIFQWKNAEWEHVQTLQGHESEVKCISIHNNCKYIATCGRDKAILVYEQSIYDSDVSVMNDMYYCSTILTSHSQDVKCVIWHPKEELLASSSYDNTIKLWGKCEEWHCIQTLSHHKSTVWSLSFDSSGDSLCSASQDQSLNVYGKNTNNSSYELLVSIDNLHEFGIYSVDWHPKLDIIASGGADNKITLITRSSNGLWKTTDKMEYAHNGDVNCVMWKQSDCDRSTANVYFFASSGDDGMINIYKYTHVQ</sequence>
<dbReference type="Pfam" id="PF00400">
    <property type="entry name" value="WD40"/>
    <property type="match status" value="5"/>
</dbReference>
<reference evidence="5 6" key="1">
    <citation type="journal article" date="2012" name="Nucleic Acids Res.">
        <title>Sequencing of the smallest Apicomplexan genome from the human pathogen Babesia microti.</title>
        <authorList>
            <person name="Cornillot E."/>
            <person name="Hadj-Kaddour K."/>
            <person name="Dassouli A."/>
            <person name="Noel B."/>
            <person name="Ranwez V."/>
            <person name="Vacherie B."/>
            <person name="Augagneur Y."/>
            <person name="Bres V."/>
            <person name="Duclos A."/>
            <person name="Randazzo S."/>
            <person name="Carcy B."/>
            <person name="Debierre-Grockiego F."/>
            <person name="Delbecq S."/>
            <person name="Moubri-Menage K."/>
            <person name="Shams-Eldin H."/>
            <person name="Usmani-Brown S."/>
            <person name="Bringaud F."/>
            <person name="Wincker P."/>
            <person name="Vivares C.P."/>
            <person name="Schwarz R.T."/>
            <person name="Schetters T.P."/>
            <person name="Krause P.J."/>
            <person name="Gorenflot A."/>
            <person name="Berry V."/>
            <person name="Barbe V."/>
            <person name="Ben Mamoun C."/>
        </authorList>
    </citation>
    <scope>NUCLEOTIDE SEQUENCE [LARGE SCALE GENOMIC DNA]</scope>
    <source>
        <strain evidence="5 6">RI</strain>
    </source>
</reference>
<keyword evidence="2" id="KW-0677">Repeat</keyword>
<dbReference type="RefSeq" id="XP_012648102.2">
    <property type="nucleotide sequence ID" value="XM_012792648.2"/>
</dbReference>
<dbReference type="InterPro" id="IPR036322">
    <property type="entry name" value="WD40_repeat_dom_sf"/>
</dbReference>
<dbReference type="PROSITE" id="PS50082">
    <property type="entry name" value="WD_REPEATS_2"/>
    <property type="match status" value="3"/>
</dbReference>
<gene>
    <name evidence="5" type="ORF">BMR1_02g01666</name>
</gene>
<evidence type="ECO:0000313" key="6">
    <source>
        <dbReference type="Proteomes" id="UP000002899"/>
    </source>
</evidence>
<name>A0A1R4AAB4_BABMR</name>
<feature type="repeat" description="WD" evidence="4">
    <location>
        <begin position="102"/>
        <end position="134"/>
    </location>
</feature>
<proteinExistence type="inferred from homology"/>
<comment type="function">
    <text evidence="3">Essential component of the cytosolic iron-sulfur (Fe/S) protein assembly machinery. Required for the maturation of extramitochondrial Fe/S proteins.</text>
</comment>
<evidence type="ECO:0000256" key="1">
    <source>
        <dbReference type="ARBA" id="ARBA00022574"/>
    </source>
</evidence>